<keyword evidence="2" id="KW-1185">Reference proteome</keyword>
<sequence length="180" mass="20651">MLNEQLHEELKFLQTNRAFLGREFLTWLWFKSETQNHKLTIGKYGTFHLYIDDKIVLSSASGSVRENSLKGGTPAYAFEAGSALGTGKLVNEAKFILQDSERQWTFSLLGDDLSLRTVRLPTISEADSHAHISQRIVYSQLLSNLVDELFKTFMELRISDNFHNELVKIREWIDNKVTIA</sequence>
<dbReference type="KEGG" id="saqi:AXG55_01500"/>
<protein>
    <submittedName>
        <fullName evidence="1">Uncharacterized protein</fullName>
    </submittedName>
</protein>
<reference evidence="1" key="1">
    <citation type="submission" date="2016-10" db="EMBL/GenBank/DDBJ databases">
        <title>Silvanigrella aquatica sp. nov., isolated from a freshwater lake located in the Black Forest, Germany, description of Silvanigrellaceae fam. nov., Silvanigrellales ord. nov., reclassification of the order Bdellovibrionales in the class Oligoflexia, reclassification of the families Bacteriovoracaceae and Halobacteriovoraceae in the new order Bacteriovoracales ord. nov., and reclassification of the family Pseudobacteriovoracaceae in the order Oligoflexiales.</title>
        <authorList>
            <person name="Hahn M.W."/>
            <person name="Schmidt J."/>
            <person name="Koll U."/>
            <person name="Rohde M."/>
            <person name="Verbag S."/>
            <person name="Pitt A."/>
            <person name="Nakai R."/>
            <person name="Naganuma T."/>
            <person name="Lang E."/>
        </authorList>
    </citation>
    <scope>NUCLEOTIDE SEQUENCE [LARGE SCALE GENOMIC DNA]</scope>
    <source>
        <strain evidence="1">MWH-Nonnen-W8red</strain>
    </source>
</reference>
<gene>
    <name evidence="1" type="ORF">AXG55_01500</name>
</gene>
<dbReference type="AlphaFoldDB" id="A0A1L4CXK4"/>
<dbReference type="EMBL" id="CP017834">
    <property type="protein sequence ID" value="APJ02674.1"/>
    <property type="molecule type" value="Genomic_DNA"/>
</dbReference>
<dbReference type="STRING" id="1915309.AXG55_01500"/>
<dbReference type="RefSeq" id="WP_148696382.1">
    <property type="nucleotide sequence ID" value="NZ_CP017834.1"/>
</dbReference>
<proteinExistence type="predicted"/>
<dbReference type="Proteomes" id="UP000184731">
    <property type="component" value="Chromosome"/>
</dbReference>
<accession>A0A1L4CXK4</accession>
<evidence type="ECO:0000313" key="2">
    <source>
        <dbReference type="Proteomes" id="UP000184731"/>
    </source>
</evidence>
<evidence type="ECO:0000313" key="1">
    <source>
        <dbReference type="EMBL" id="APJ02674.1"/>
    </source>
</evidence>
<name>A0A1L4CXK4_9BACT</name>
<dbReference type="OrthoDB" id="5470789at2"/>
<organism evidence="1 2">
    <name type="scientific">Silvanigrella aquatica</name>
    <dbReference type="NCBI Taxonomy" id="1915309"/>
    <lineage>
        <taxon>Bacteria</taxon>
        <taxon>Pseudomonadati</taxon>
        <taxon>Bdellovibrionota</taxon>
        <taxon>Oligoflexia</taxon>
        <taxon>Silvanigrellales</taxon>
        <taxon>Silvanigrellaceae</taxon>
        <taxon>Silvanigrella</taxon>
    </lineage>
</organism>